<dbReference type="PANTHER" id="PTHR11012:SF55">
    <property type="entry name" value="BHLH DOMAIN-CONTAINING PROTEIN"/>
    <property type="match status" value="1"/>
</dbReference>
<dbReference type="Gene3D" id="3.90.1200.10">
    <property type="match status" value="1"/>
</dbReference>
<dbReference type="Pfam" id="PF02958">
    <property type="entry name" value="EcKL"/>
    <property type="match status" value="1"/>
</dbReference>
<evidence type="ECO:0000259" key="1">
    <source>
        <dbReference type="SMART" id="SM00587"/>
    </source>
</evidence>
<dbReference type="AlphaFoldDB" id="A0A9P0GUV1"/>
<dbReference type="Proteomes" id="UP001153737">
    <property type="component" value="Chromosome 7"/>
</dbReference>
<dbReference type="SMART" id="SM00587">
    <property type="entry name" value="CHK"/>
    <property type="match status" value="1"/>
</dbReference>
<feature type="domain" description="CHK kinase-like" evidence="1">
    <location>
        <begin position="134"/>
        <end position="314"/>
    </location>
</feature>
<name>A0A9P0GUV1_PHACE</name>
<keyword evidence="3" id="KW-1185">Reference proteome</keyword>
<organism evidence="2 3">
    <name type="scientific">Phaedon cochleariae</name>
    <name type="common">Mustard beetle</name>
    <dbReference type="NCBI Taxonomy" id="80249"/>
    <lineage>
        <taxon>Eukaryota</taxon>
        <taxon>Metazoa</taxon>
        <taxon>Ecdysozoa</taxon>
        <taxon>Arthropoda</taxon>
        <taxon>Hexapoda</taxon>
        <taxon>Insecta</taxon>
        <taxon>Pterygota</taxon>
        <taxon>Neoptera</taxon>
        <taxon>Endopterygota</taxon>
        <taxon>Coleoptera</taxon>
        <taxon>Polyphaga</taxon>
        <taxon>Cucujiformia</taxon>
        <taxon>Chrysomeloidea</taxon>
        <taxon>Chrysomelidae</taxon>
        <taxon>Chrysomelinae</taxon>
        <taxon>Chrysomelini</taxon>
        <taxon>Phaedon</taxon>
    </lineage>
</organism>
<reference evidence="2" key="2">
    <citation type="submission" date="2022-10" db="EMBL/GenBank/DDBJ databases">
        <authorList>
            <consortium name="ENA_rothamsted_submissions"/>
            <consortium name="culmorum"/>
            <person name="King R."/>
        </authorList>
    </citation>
    <scope>NUCLEOTIDE SEQUENCE</scope>
</reference>
<dbReference type="PANTHER" id="PTHR11012">
    <property type="entry name" value="PROTEIN KINASE-LIKE DOMAIN-CONTAINING"/>
    <property type="match status" value="1"/>
</dbReference>
<accession>A0A9P0GUV1</accession>
<evidence type="ECO:0000313" key="2">
    <source>
        <dbReference type="EMBL" id="CAH1176676.1"/>
    </source>
</evidence>
<sequence length="393" mass="45991">MDFQLRNLSELLKKNLGPDVVIKETKITRLTPPGENFGSVMLKLDVTFGNKKNDSEEILYAVAKILPETEMFREIFQIQITYTNEMAFYETIVPTLQSFQKGIGIQEVIELFPKCIATRKNLTGGNEIDDDAVLILENLIQLGYQNIDRCQGFDFETTKMVLKDMASFHAVPLALKIRNPYVFEKKIKVHCHDFDPPDHEEFHDILRNIVKFNEELAYLAPKITYWGQLKRSTPREPFATMIHTDLWTNNTMQKFHNGRPVSNKFVDFQVFTYGSPAADVFFFLWSSVPQEVLEPNLEFFLQYYHEQFIDVLKKHGIDVAPFSYEHFLKELDIESEYGFSHAAHFYVNTVSREKGDIDFENQDSQDIVNSTSQRTREKVWYMTRECLRRGWLK</sequence>
<evidence type="ECO:0000313" key="3">
    <source>
        <dbReference type="Proteomes" id="UP001153737"/>
    </source>
</evidence>
<dbReference type="SUPFAM" id="SSF56112">
    <property type="entry name" value="Protein kinase-like (PK-like)"/>
    <property type="match status" value="1"/>
</dbReference>
<dbReference type="InterPro" id="IPR004119">
    <property type="entry name" value="EcKL"/>
</dbReference>
<reference evidence="2" key="1">
    <citation type="submission" date="2022-01" db="EMBL/GenBank/DDBJ databases">
        <authorList>
            <person name="King R."/>
        </authorList>
    </citation>
    <scope>NUCLEOTIDE SEQUENCE</scope>
</reference>
<dbReference type="EMBL" id="OU896713">
    <property type="protein sequence ID" value="CAH1176676.1"/>
    <property type="molecule type" value="Genomic_DNA"/>
</dbReference>
<dbReference type="OrthoDB" id="191037at2759"/>
<dbReference type="InterPro" id="IPR015897">
    <property type="entry name" value="CHK_kinase-like"/>
</dbReference>
<proteinExistence type="predicted"/>
<protein>
    <recommendedName>
        <fullName evidence="1">CHK kinase-like domain-containing protein</fullName>
    </recommendedName>
</protein>
<gene>
    <name evidence="2" type="ORF">PHAECO_LOCUS11267</name>
</gene>
<dbReference type="InterPro" id="IPR011009">
    <property type="entry name" value="Kinase-like_dom_sf"/>
</dbReference>